<proteinExistence type="predicted"/>
<sequence length="126" mass="14137">MDTYVNMFNTRNPDIPSSLILTFTNRYEDGEVARGIAKALEAGHSKDILKKMQGQQFEGWLNSPKSVDDVFAIFKIEQDIKEVLANPDHFNIGTCRKFRPGMCQISYIPALSGSLSWHSAGLKNLT</sequence>
<dbReference type="EMBL" id="NBNE01012904">
    <property type="protein sequence ID" value="OWY95458.1"/>
    <property type="molecule type" value="Genomic_DNA"/>
</dbReference>
<keyword evidence="2" id="KW-1185">Reference proteome</keyword>
<reference evidence="2" key="1">
    <citation type="submission" date="2017-03" db="EMBL/GenBank/DDBJ databases">
        <title>Phytopthora megakarya and P. palmivora, two closely related causual agents of cacao black pod achieved similar genome size and gene model numbers by different mechanisms.</title>
        <authorList>
            <person name="Ali S."/>
            <person name="Shao J."/>
            <person name="Larry D.J."/>
            <person name="Kronmiller B."/>
            <person name="Shen D."/>
            <person name="Strem M.D."/>
            <person name="Melnick R.L."/>
            <person name="Guiltinan M.J."/>
            <person name="Tyler B.M."/>
            <person name="Meinhardt L.W."/>
            <person name="Bailey B.A."/>
        </authorList>
    </citation>
    <scope>NUCLEOTIDE SEQUENCE [LARGE SCALE GENOMIC DNA]</scope>
    <source>
        <strain evidence="2">zdho120</strain>
    </source>
</reference>
<evidence type="ECO:0000313" key="2">
    <source>
        <dbReference type="Proteomes" id="UP000198211"/>
    </source>
</evidence>
<evidence type="ECO:0000313" key="1">
    <source>
        <dbReference type="EMBL" id="OWY95458.1"/>
    </source>
</evidence>
<organism evidence="1 2">
    <name type="scientific">Phytophthora megakarya</name>
    <dbReference type="NCBI Taxonomy" id="4795"/>
    <lineage>
        <taxon>Eukaryota</taxon>
        <taxon>Sar</taxon>
        <taxon>Stramenopiles</taxon>
        <taxon>Oomycota</taxon>
        <taxon>Peronosporomycetes</taxon>
        <taxon>Peronosporales</taxon>
        <taxon>Peronosporaceae</taxon>
        <taxon>Phytophthora</taxon>
    </lineage>
</organism>
<gene>
    <name evidence="1" type="ORF">PHMEG_00034531</name>
</gene>
<protein>
    <recommendedName>
        <fullName evidence="3">Avirulence (Avh) protein</fullName>
    </recommendedName>
</protein>
<dbReference type="Proteomes" id="UP000198211">
    <property type="component" value="Unassembled WGS sequence"/>
</dbReference>
<dbReference type="OrthoDB" id="128648at2759"/>
<evidence type="ECO:0008006" key="3">
    <source>
        <dbReference type="Google" id="ProtNLM"/>
    </source>
</evidence>
<dbReference type="AlphaFoldDB" id="A0A225UR88"/>
<accession>A0A225UR88</accession>
<name>A0A225UR88_9STRA</name>
<comment type="caution">
    <text evidence="1">The sequence shown here is derived from an EMBL/GenBank/DDBJ whole genome shotgun (WGS) entry which is preliminary data.</text>
</comment>